<gene>
    <name evidence="2" type="ORF">A3196_09125</name>
</gene>
<dbReference type="Gene3D" id="3.40.50.300">
    <property type="entry name" value="P-loop containing nucleotide triphosphate hydrolases"/>
    <property type="match status" value="1"/>
</dbReference>
<evidence type="ECO:0000313" key="2">
    <source>
        <dbReference type="EMBL" id="ODB96908.1"/>
    </source>
</evidence>
<dbReference type="Proteomes" id="UP000094849">
    <property type="component" value="Unassembled WGS sequence"/>
</dbReference>
<dbReference type="EMBL" id="LVJZ01000003">
    <property type="protein sequence ID" value="ODB96908.1"/>
    <property type="molecule type" value="Genomic_DNA"/>
</dbReference>
<dbReference type="RefSeq" id="WP_069024382.1">
    <property type="nucleotide sequence ID" value="NZ_LVJZ01000003.1"/>
</dbReference>
<evidence type="ECO:0000259" key="1">
    <source>
        <dbReference type="SMART" id="SM00382"/>
    </source>
</evidence>
<dbReference type="AlphaFoldDB" id="A0A1E2UQ63"/>
<accession>A0A1E2UQ63</accession>
<comment type="caution">
    <text evidence="2">The sequence shown here is derived from an EMBL/GenBank/DDBJ whole genome shotgun (WGS) entry which is preliminary data.</text>
</comment>
<evidence type="ECO:0000313" key="3">
    <source>
        <dbReference type="Proteomes" id="UP000094849"/>
    </source>
</evidence>
<reference evidence="2 3" key="1">
    <citation type="submission" date="2016-03" db="EMBL/GenBank/DDBJ databases">
        <title>Chemosynthetic sulphur-oxidizing symbionts of marine invertebrate animals are capable of nitrogen fixation.</title>
        <authorList>
            <person name="Petersen J.M."/>
            <person name="Kemper A."/>
            <person name="Gruber-Vodicka H."/>
            <person name="Cardini U."/>
            <person name="Geest Mvander."/>
            <person name="Kleiner M."/>
            <person name="Bulgheresi S."/>
            <person name="Fussmann M."/>
            <person name="Herbold C."/>
            <person name="Seah B.K.B."/>
            <person name="Antony C.Paul."/>
            <person name="Liu D."/>
            <person name="Belitz A."/>
            <person name="Weber M."/>
        </authorList>
    </citation>
    <scope>NUCLEOTIDE SEQUENCE [LARGE SCALE GENOMIC DNA]</scope>
    <source>
        <strain evidence="2">G_D</strain>
    </source>
</reference>
<protein>
    <submittedName>
        <fullName evidence="2">ATPase</fullName>
    </submittedName>
</protein>
<dbReference type="PANTHER" id="PTHR42935:SF1">
    <property type="entry name" value="SLR0930 PROTEIN"/>
    <property type="match status" value="1"/>
</dbReference>
<dbReference type="InterPro" id="IPR027417">
    <property type="entry name" value="P-loop_NTPase"/>
</dbReference>
<sequence>MSIDWQKINAAVWRPRKAYLRGIERIDPIMLSQLVGIDEQKRQLIDNTKRFLNGEGANNALLWGSRGTGKSSLIKALLNNYWRQGLRLIQVDRNDLVELPEIVDEIRDLPQKFIVFCDDMTFEQGEASYRALKSVLDGSIEAPPANVLIYATSNRRHLLPESMQDNQDAVLVGRDLHLGDNVEEKLALSDRFGLWLSFYPINWQGYLAIVDHYFKDFRGDRERLHEAAKHFAMARGGSKSGRAALQFYKAYIGSEQLKDS</sequence>
<dbReference type="STRING" id="1818881.A3196_09125"/>
<dbReference type="InterPro" id="IPR008533">
    <property type="entry name" value="DUF815"/>
</dbReference>
<organism evidence="2 3">
    <name type="scientific">Candidatus Thiodiazotropha endoloripes</name>
    <dbReference type="NCBI Taxonomy" id="1818881"/>
    <lineage>
        <taxon>Bacteria</taxon>
        <taxon>Pseudomonadati</taxon>
        <taxon>Pseudomonadota</taxon>
        <taxon>Gammaproteobacteria</taxon>
        <taxon>Chromatiales</taxon>
        <taxon>Sedimenticolaceae</taxon>
        <taxon>Candidatus Thiodiazotropha</taxon>
    </lineage>
</organism>
<dbReference type="SMART" id="SM00382">
    <property type="entry name" value="AAA"/>
    <property type="match status" value="1"/>
</dbReference>
<dbReference type="Pfam" id="PF05673">
    <property type="entry name" value="DUF815"/>
    <property type="match status" value="1"/>
</dbReference>
<proteinExistence type="predicted"/>
<dbReference type="PANTHER" id="PTHR42935">
    <property type="entry name" value="SLR0930 PROTEIN"/>
    <property type="match status" value="1"/>
</dbReference>
<dbReference type="InterPro" id="IPR003593">
    <property type="entry name" value="AAA+_ATPase"/>
</dbReference>
<feature type="domain" description="AAA+ ATPase" evidence="1">
    <location>
        <begin position="56"/>
        <end position="183"/>
    </location>
</feature>
<dbReference type="SUPFAM" id="SSF52540">
    <property type="entry name" value="P-loop containing nucleoside triphosphate hydrolases"/>
    <property type="match status" value="1"/>
</dbReference>
<keyword evidence="3" id="KW-1185">Reference proteome</keyword>
<name>A0A1E2UQ63_9GAMM</name>